<dbReference type="Pfam" id="PF13094">
    <property type="entry name" value="CENP-Q"/>
    <property type="match status" value="1"/>
</dbReference>
<accession>A0A9P5CNS7</accession>
<feature type="region of interest" description="Disordered" evidence="1">
    <location>
        <begin position="1"/>
        <end position="201"/>
    </location>
</feature>
<name>A0A9P5CNS7_CRYP1</name>
<dbReference type="GeneID" id="63834338"/>
<feature type="region of interest" description="Disordered" evidence="1">
    <location>
        <begin position="361"/>
        <end position="381"/>
    </location>
</feature>
<evidence type="ECO:0000313" key="3">
    <source>
        <dbReference type="Proteomes" id="UP000803844"/>
    </source>
</evidence>
<evidence type="ECO:0000313" key="2">
    <source>
        <dbReference type="EMBL" id="KAF3765453.1"/>
    </source>
</evidence>
<evidence type="ECO:0008006" key="4">
    <source>
        <dbReference type="Google" id="ProtNLM"/>
    </source>
</evidence>
<proteinExistence type="predicted"/>
<feature type="compositionally biased region" description="Basic and acidic residues" evidence="1">
    <location>
        <begin position="98"/>
        <end position="107"/>
    </location>
</feature>
<comment type="caution">
    <text evidence="2">The sequence shown here is derived from an EMBL/GenBank/DDBJ whole genome shotgun (WGS) entry which is preliminary data.</text>
</comment>
<reference evidence="2" key="1">
    <citation type="journal article" date="2020" name="Phytopathology">
        <title>Genome sequence of the chestnut blight fungus Cryphonectria parasitica EP155: A fundamental resource for an archetypical invasive plant pathogen.</title>
        <authorList>
            <person name="Crouch J.A."/>
            <person name="Dawe A."/>
            <person name="Aerts A."/>
            <person name="Barry K."/>
            <person name="Churchill A.C.L."/>
            <person name="Grimwood J."/>
            <person name="Hillman B."/>
            <person name="Milgroom M.G."/>
            <person name="Pangilinan J."/>
            <person name="Smith M."/>
            <person name="Salamov A."/>
            <person name="Schmutz J."/>
            <person name="Yadav J."/>
            <person name="Grigoriev I.V."/>
            <person name="Nuss D."/>
        </authorList>
    </citation>
    <scope>NUCLEOTIDE SEQUENCE</scope>
    <source>
        <strain evidence="2">EP155</strain>
    </source>
</reference>
<gene>
    <name evidence="2" type="ORF">M406DRAFT_258022</name>
</gene>
<dbReference type="InterPro" id="IPR025212">
    <property type="entry name" value="CAD_CENP-Q"/>
</dbReference>
<dbReference type="RefSeq" id="XP_040776414.1">
    <property type="nucleotide sequence ID" value="XM_040917209.1"/>
</dbReference>
<dbReference type="AlphaFoldDB" id="A0A9P5CNS7"/>
<dbReference type="EMBL" id="MU032347">
    <property type="protein sequence ID" value="KAF3765453.1"/>
    <property type="molecule type" value="Genomic_DNA"/>
</dbReference>
<organism evidence="2 3">
    <name type="scientific">Cryphonectria parasitica (strain ATCC 38755 / EP155)</name>
    <dbReference type="NCBI Taxonomy" id="660469"/>
    <lineage>
        <taxon>Eukaryota</taxon>
        <taxon>Fungi</taxon>
        <taxon>Dikarya</taxon>
        <taxon>Ascomycota</taxon>
        <taxon>Pezizomycotina</taxon>
        <taxon>Sordariomycetes</taxon>
        <taxon>Sordariomycetidae</taxon>
        <taxon>Diaporthales</taxon>
        <taxon>Cryphonectriaceae</taxon>
        <taxon>Cryphonectria-Endothia species complex</taxon>
        <taxon>Cryphonectria</taxon>
    </lineage>
</organism>
<feature type="compositionally biased region" description="Acidic residues" evidence="1">
    <location>
        <begin position="179"/>
        <end position="193"/>
    </location>
</feature>
<feature type="compositionally biased region" description="Polar residues" evidence="1">
    <location>
        <begin position="141"/>
        <end position="166"/>
    </location>
</feature>
<dbReference type="OrthoDB" id="2420947at2759"/>
<keyword evidence="3" id="KW-1185">Reference proteome</keyword>
<dbReference type="Proteomes" id="UP000803844">
    <property type="component" value="Unassembled WGS sequence"/>
</dbReference>
<sequence length="458" mass="51028">MPSPPQRSRKGSRKGPAVEPPGSSPRRSGRERRSWDPERTFGGSRRSTEQEDGSTISRKKVKPEKRPDASQNKTVARKARKQGPPAGDDAPKKRPGRPRLERSDSPGEKSSLLKKPGEMTQPKRRGRPKASSASALDPDQDQSFSSRAQTSHRASKGQPEQNSSSKKANRRAPRKTEEAEPDAEEVGSSESEGEQQFPFRHLKETIRTIPRSTIDDKWTPLDPLSINLISAILGDAQRPVLLNLQDTNRRRQHASAALVHVSQRLRGKLIKGFPFPAPTGATATRGNAGSYEEDFDFERTMDASQTLENTLNPLLHSVSLLQKEIQREEDALANEYNHLHKLETNAKYEAREWKEKARREHVLAPGMKPKDGDDDEPRDSLELVPALPGDVLGGLFKDLQDDELLDLSKQIGSHMDSLKSNLQQIRGVVPAITRSKAALQQVLLKHLDDEQYESILLG</sequence>
<evidence type="ECO:0000256" key="1">
    <source>
        <dbReference type="SAM" id="MobiDB-lite"/>
    </source>
</evidence>
<protein>
    <recommendedName>
        <fullName evidence="4">Kinetochore protein fta7</fullName>
    </recommendedName>
</protein>